<evidence type="ECO:0000313" key="5">
    <source>
        <dbReference type="EMBL" id="KFL35947.1"/>
    </source>
</evidence>
<evidence type="ECO:0000256" key="2">
    <source>
        <dbReference type="ARBA" id="ARBA00022676"/>
    </source>
</evidence>
<dbReference type="EMBL" id="AVCJ01000043">
    <property type="protein sequence ID" value="KFL35947.1"/>
    <property type="molecule type" value="Genomic_DNA"/>
</dbReference>
<keyword evidence="6" id="KW-1185">Reference proteome</keyword>
<dbReference type="GO" id="GO:0016757">
    <property type="term" value="F:glycosyltransferase activity"/>
    <property type="evidence" value="ECO:0007669"/>
    <property type="project" value="UniProtKB-KW"/>
</dbReference>
<proteinExistence type="inferred from homology"/>
<evidence type="ECO:0000256" key="1">
    <source>
        <dbReference type="ARBA" id="ARBA00006739"/>
    </source>
</evidence>
<gene>
    <name evidence="5" type="ORF">N788_06640</name>
</gene>
<comment type="similarity">
    <text evidence="1">Belongs to the glycosyltransferase 2 family.</text>
</comment>
<dbReference type="PATRIC" id="fig|1121014.3.peg.2233"/>
<dbReference type="AlphaFoldDB" id="A0A087MGE4"/>
<evidence type="ECO:0000313" key="6">
    <source>
        <dbReference type="Proteomes" id="UP000029085"/>
    </source>
</evidence>
<dbReference type="SUPFAM" id="SSF53448">
    <property type="entry name" value="Nucleotide-diphospho-sugar transferases"/>
    <property type="match status" value="1"/>
</dbReference>
<dbReference type="Pfam" id="PF00535">
    <property type="entry name" value="Glycos_transf_2"/>
    <property type="match status" value="1"/>
</dbReference>
<dbReference type="STRING" id="1121014.N788_06640"/>
<dbReference type="RefSeq" id="WP_034225167.1">
    <property type="nucleotide sequence ID" value="NZ_AVCJ01000043.1"/>
</dbReference>
<dbReference type="InterPro" id="IPR001173">
    <property type="entry name" value="Glyco_trans_2-like"/>
</dbReference>
<dbReference type="PANTHER" id="PTHR43179:SF12">
    <property type="entry name" value="GALACTOFURANOSYLTRANSFERASE GLFT2"/>
    <property type="match status" value="1"/>
</dbReference>
<organism evidence="5 6">
    <name type="scientific">Arenimonas donghaensis DSM 18148 = HO3-R19</name>
    <dbReference type="NCBI Taxonomy" id="1121014"/>
    <lineage>
        <taxon>Bacteria</taxon>
        <taxon>Pseudomonadati</taxon>
        <taxon>Pseudomonadota</taxon>
        <taxon>Gammaproteobacteria</taxon>
        <taxon>Lysobacterales</taxon>
        <taxon>Lysobacteraceae</taxon>
        <taxon>Arenimonas</taxon>
    </lineage>
</organism>
<evidence type="ECO:0000256" key="3">
    <source>
        <dbReference type="ARBA" id="ARBA00022679"/>
    </source>
</evidence>
<dbReference type="InterPro" id="IPR029044">
    <property type="entry name" value="Nucleotide-diphossugar_trans"/>
</dbReference>
<feature type="domain" description="Glycosyltransferase 2-like" evidence="4">
    <location>
        <begin position="6"/>
        <end position="127"/>
    </location>
</feature>
<dbReference type="PANTHER" id="PTHR43179">
    <property type="entry name" value="RHAMNOSYLTRANSFERASE WBBL"/>
    <property type="match status" value="1"/>
</dbReference>
<dbReference type="Gene3D" id="3.90.550.10">
    <property type="entry name" value="Spore Coat Polysaccharide Biosynthesis Protein SpsA, Chain A"/>
    <property type="match status" value="1"/>
</dbReference>
<evidence type="ECO:0000259" key="4">
    <source>
        <dbReference type="Pfam" id="PF00535"/>
    </source>
</evidence>
<dbReference type="Proteomes" id="UP000029085">
    <property type="component" value="Unassembled WGS sequence"/>
</dbReference>
<reference evidence="5 6" key="2">
    <citation type="journal article" date="2015" name="Stand. Genomic Sci.">
        <title>High quality draft genomic sequence of Arenimonas donghaensis DSM 18148(T).</title>
        <authorList>
            <person name="Chen F."/>
            <person name="Wang H."/>
            <person name="Cao Y."/>
            <person name="Li X."/>
            <person name="Wang G."/>
        </authorList>
    </citation>
    <scope>NUCLEOTIDE SEQUENCE [LARGE SCALE GENOMIC DNA]</scope>
    <source>
        <strain evidence="5 6">HO3-R19</strain>
    </source>
</reference>
<comment type="caution">
    <text evidence="5">The sequence shown here is derived from an EMBL/GenBank/DDBJ whole genome shotgun (WGS) entry which is preliminary data.</text>
</comment>
<sequence length="285" mass="31216">MSPLPTVIVPIHNAFEAVDACLASLDRTLPAGSKVLLADDASTDPRISPMVRGWCYRSALDARYVLREQNLGFPANCNAAFAETGDADLVLLNSDTIATPGWLQQIARCADRDPRIATVTPWSNNAEICSFPRFCEANPVPEHPDSVAEAAAMTLEPDLAELPTAVGFCMYVRRAALRQLGGFDAATFGLGYGEENDFCLRAAAMGWRNVLCETAYVVHQGNASFGPLDIAPNGDNLARLLARWPDYNERVARFIMADPLRPHRQRLQENLEKLARSGPQRDLFG</sequence>
<dbReference type="OrthoDB" id="5123492at2"/>
<accession>A0A087MGE4</accession>
<keyword evidence="3" id="KW-0808">Transferase</keyword>
<name>A0A087MGE4_9GAMM</name>
<keyword evidence="2" id="KW-0328">Glycosyltransferase</keyword>
<reference evidence="6" key="1">
    <citation type="submission" date="2013-08" db="EMBL/GenBank/DDBJ databases">
        <title>Genome sequencing of Arenimonas donghaensis.</title>
        <authorList>
            <person name="Chen F."/>
            <person name="Wang G."/>
        </authorList>
    </citation>
    <scope>NUCLEOTIDE SEQUENCE [LARGE SCALE GENOMIC DNA]</scope>
    <source>
        <strain evidence="6">HO3-R19</strain>
    </source>
</reference>
<protein>
    <recommendedName>
        <fullName evidence="4">Glycosyltransferase 2-like domain-containing protein</fullName>
    </recommendedName>
</protein>